<sequence length="232" mass="25801">MYERFAREYAAHAEDSAHNAFYDRPAVLGLAGDVAGRTVFDAACGPGIYAREFLDRGARVLGCDASPTFVELARDRTGGRADIRLHDLSAPLTWVPDGSVDLVVLALAVHYIDDRVALLEEFRRVLTPAGAVVLSTEHPMMAWLRLGGSYFTTEPVEESLSPDADWPIRAWRRPLTVTCDEFRRAGFLIEELLEPRPVPEMADRYPDDHAKLEELPAFIAFRLIPRPPVAAS</sequence>
<comment type="caution">
    <text evidence="5">The sequence shown here is derived from an EMBL/GenBank/DDBJ whole genome shotgun (WGS) entry which is preliminary data.</text>
</comment>
<dbReference type="InterPro" id="IPR029063">
    <property type="entry name" value="SAM-dependent_MTases_sf"/>
</dbReference>
<proteinExistence type="inferred from homology"/>
<keyword evidence="3 5" id="KW-0808">Transferase</keyword>
<dbReference type="Gene3D" id="3.40.50.150">
    <property type="entry name" value="Vaccinia Virus protein VP39"/>
    <property type="match status" value="1"/>
</dbReference>
<dbReference type="EMBL" id="SMKU01000041">
    <property type="protein sequence ID" value="TDD92109.1"/>
    <property type="molecule type" value="Genomic_DNA"/>
</dbReference>
<reference evidence="5 6" key="1">
    <citation type="submission" date="2019-03" db="EMBL/GenBank/DDBJ databases">
        <title>Draft genome sequences of novel Actinobacteria.</title>
        <authorList>
            <person name="Sahin N."/>
            <person name="Ay H."/>
            <person name="Saygin H."/>
        </authorList>
    </citation>
    <scope>NUCLEOTIDE SEQUENCE [LARGE SCALE GENOMIC DNA]</scope>
    <source>
        <strain evidence="5 6">H3C3</strain>
    </source>
</reference>
<dbReference type="SUPFAM" id="SSF53335">
    <property type="entry name" value="S-adenosyl-L-methionine-dependent methyltransferases"/>
    <property type="match status" value="1"/>
</dbReference>
<comment type="similarity">
    <text evidence="1">Belongs to the methyltransferase superfamily.</text>
</comment>
<dbReference type="PANTHER" id="PTHR44942:SF4">
    <property type="entry name" value="METHYLTRANSFERASE TYPE 11 DOMAIN-CONTAINING PROTEIN"/>
    <property type="match status" value="1"/>
</dbReference>
<dbReference type="RefSeq" id="WP_131892058.1">
    <property type="nucleotide sequence ID" value="NZ_SMKU01000041.1"/>
</dbReference>
<protein>
    <submittedName>
        <fullName evidence="5">Class I SAM-dependent methyltransferase</fullName>
    </submittedName>
</protein>
<dbReference type="Pfam" id="PF08241">
    <property type="entry name" value="Methyltransf_11"/>
    <property type="match status" value="1"/>
</dbReference>
<dbReference type="PANTHER" id="PTHR44942">
    <property type="entry name" value="METHYLTRANSF_11 DOMAIN-CONTAINING PROTEIN"/>
    <property type="match status" value="1"/>
</dbReference>
<evidence type="ECO:0000259" key="4">
    <source>
        <dbReference type="Pfam" id="PF08241"/>
    </source>
</evidence>
<dbReference type="AlphaFoldDB" id="A0A4R5C0S3"/>
<dbReference type="GO" id="GO:0032259">
    <property type="term" value="P:methylation"/>
    <property type="evidence" value="ECO:0007669"/>
    <property type="project" value="UniProtKB-KW"/>
</dbReference>
<dbReference type="InterPro" id="IPR051052">
    <property type="entry name" value="Diverse_substrate_MTase"/>
</dbReference>
<dbReference type="OrthoDB" id="5566900at2"/>
<gene>
    <name evidence="5" type="ORF">E1298_11190</name>
</gene>
<accession>A0A4R5C0S3</accession>
<evidence type="ECO:0000313" key="6">
    <source>
        <dbReference type="Proteomes" id="UP000294513"/>
    </source>
</evidence>
<organism evidence="5 6">
    <name type="scientific">Actinomadura rubrisoli</name>
    <dbReference type="NCBI Taxonomy" id="2530368"/>
    <lineage>
        <taxon>Bacteria</taxon>
        <taxon>Bacillati</taxon>
        <taxon>Actinomycetota</taxon>
        <taxon>Actinomycetes</taxon>
        <taxon>Streptosporangiales</taxon>
        <taxon>Thermomonosporaceae</taxon>
        <taxon>Actinomadura</taxon>
    </lineage>
</organism>
<dbReference type="InterPro" id="IPR013216">
    <property type="entry name" value="Methyltransf_11"/>
</dbReference>
<dbReference type="CDD" id="cd02440">
    <property type="entry name" value="AdoMet_MTases"/>
    <property type="match status" value="1"/>
</dbReference>
<keyword evidence="2 5" id="KW-0489">Methyltransferase</keyword>
<dbReference type="GO" id="GO:0008757">
    <property type="term" value="F:S-adenosylmethionine-dependent methyltransferase activity"/>
    <property type="evidence" value="ECO:0007669"/>
    <property type="project" value="InterPro"/>
</dbReference>
<evidence type="ECO:0000313" key="5">
    <source>
        <dbReference type="EMBL" id="TDD92109.1"/>
    </source>
</evidence>
<dbReference type="Proteomes" id="UP000294513">
    <property type="component" value="Unassembled WGS sequence"/>
</dbReference>
<evidence type="ECO:0000256" key="1">
    <source>
        <dbReference type="ARBA" id="ARBA00008361"/>
    </source>
</evidence>
<feature type="domain" description="Methyltransferase type 11" evidence="4">
    <location>
        <begin position="41"/>
        <end position="133"/>
    </location>
</feature>
<evidence type="ECO:0000256" key="2">
    <source>
        <dbReference type="ARBA" id="ARBA00022603"/>
    </source>
</evidence>
<evidence type="ECO:0000256" key="3">
    <source>
        <dbReference type="ARBA" id="ARBA00022679"/>
    </source>
</evidence>
<keyword evidence="6" id="KW-1185">Reference proteome</keyword>
<name>A0A4R5C0S3_9ACTN</name>